<evidence type="ECO:0000256" key="2">
    <source>
        <dbReference type="ARBA" id="ARBA00022670"/>
    </source>
</evidence>
<evidence type="ECO:0000313" key="11">
    <source>
        <dbReference type="EMBL" id="QNR22688.1"/>
    </source>
</evidence>
<dbReference type="CDD" id="cd00146">
    <property type="entry name" value="PKD"/>
    <property type="match status" value="1"/>
</dbReference>
<keyword evidence="7" id="KW-0482">Metalloprotease</keyword>
<dbReference type="KEGG" id="chyd:H4K34_09870"/>
<dbReference type="SUPFAM" id="SSF49299">
    <property type="entry name" value="PKD domain"/>
    <property type="match status" value="1"/>
</dbReference>
<dbReference type="InterPro" id="IPR000601">
    <property type="entry name" value="PKD_dom"/>
</dbReference>
<keyword evidence="5" id="KW-0378">Hydrolase</keyword>
<dbReference type="Pfam" id="PF18962">
    <property type="entry name" value="Por_Secre_tail"/>
    <property type="match status" value="1"/>
</dbReference>
<dbReference type="SMART" id="SM00089">
    <property type="entry name" value="PKD"/>
    <property type="match status" value="1"/>
</dbReference>
<evidence type="ECO:0000256" key="5">
    <source>
        <dbReference type="ARBA" id="ARBA00022801"/>
    </source>
</evidence>
<comment type="similarity">
    <text evidence="1">Belongs to the peptidase M43B family.</text>
</comment>
<keyword evidence="2" id="KW-0645">Protease</keyword>
<dbReference type="GO" id="GO:0046872">
    <property type="term" value="F:metal ion binding"/>
    <property type="evidence" value="ECO:0007669"/>
    <property type="project" value="UniProtKB-KW"/>
</dbReference>
<dbReference type="GO" id="GO:0006508">
    <property type="term" value="P:proteolysis"/>
    <property type="evidence" value="ECO:0007669"/>
    <property type="project" value="UniProtKB-KW"/>
</dbReference>
<dbReference type="InterPro" id="IPR035986">
    <property type="entry name" value="PKD_dom_sf"/>
</dbReference>
<dbReference type="Gene3D" id="3.40.390.10">
    <property type="entry name" value="Collagenase (Catalytic Domain)"/>
    <property type="match status" value="1"/>
</dbReference>
<protein>
    <submittedName>
        <fullName evidence="11">PKD domain-containing protein</fullName>
    </submittedName>
</protein>
<reference evidence="11 12" key="1">
    <citation type="submission" date="2020-08" db="EMBL/GenBank/DDBJ databases">
        <title>Croceimicrobium hydrocarbonivorans gen. nov., sp. nov., a novel marine bacterium isolated from a bacterial consortium that degrades polyethylene terephthalate.</title>
        <authorList>
            <person name="Liu R."/>
        </authorList>
    </citation>
    <scope>NUCLEOTIDE SEQUENCE [LARGE SCALE GENOMIC DNA]</scope>
    <source>
        <strain evidence="11 12">A20-9</strain>
    </source>
</reference>
<dbReference type="InterPro" id="IPR008754">
    <property type="entry name" value="Peptidase_M43"/>
</dbReference>
<feature type="chain" id="PRO_5028815321" evidence="9">
    <location>
        <begin position="19"/>
        <end position="713"/>
    </location>
</feature>
<dbReference type="InterPro" id="IPR024079">
    <property type="entry name" value="MetalloPept_cat_dom_sf"/>
</dbReference>
<accession>A0A7H0VAE0</accession>
<sequence length="713" mass="77858">MKQIFLLTALSFSLLAAAQSNSDHNHNPDKCEFDHFYQESLEDPQALEEIKAAEQSIFEIAQNFKLENALQKNAGTNTIVYTIPVVVHVVYATQADNISVRQIEDGLRVLNEDYQRLNADASQTRSIFQGVASDMQIEFKLAKKDPQGNCTDGITRTQSSTSLSGTESAKIVKWNQERYLNIWVTRHVSNTTPQDPGGYTLGYSFFPRTNKVSGDGVILRHDQMGTIGTAAGNNSDGRTLTHEVGHYLALHHPFSGSCTGMGGANPVGLLGNAAQGDYCDDTPPVAQSNFGCNFGINSCSNDSPDLVDQIENYMDYADCPNMFTEDQKARVHAVLSSSSLRGTLVSVSNRTFTGLTSPPPCTPIAMVEAEKEVVCTNDTVQFYDISEEGDPTSWNWSFPGGTPATSTLENPTVVYANPGTYNVSLTVTNSAGTDNVTYTDLIHVKNSANPFFTTTWTESFENGTIPQVMTAVDGGDGSTFQPYTNGGSHQNMALILPRANNSLGELDELISPAINTANGNDLNLFFDFAFAATANDNEDQLEVYVSRDCGDTWIRRRFYSGGRLRTVANTSGNFVPTAAGDWATETINFNAYIGPNPILIKFVFENGGGNNFYIDNIRFGEGTDVSIEEYNAADMAIYPNPSRGQLKLSLSDLQDRDLQLSIVDLSGKSVFEMDLHSEGPSLDQELNLDLNSGIYLVQLRGENTSLVEKLIIE</sequence>
<feature type="signal peptide" evidence="9">
    <location>
        <begin position="1"/>
        <end position="18"/>
    </location>
</feature>
<evidence type="ECO:0000256" key="4">
    <source>
        <dbReference type="ARBA" id="ARBA00022729"/>
    </source>
</evidence>
<keyword evidence="4 9" id="KW-0732">Signal</keyword>
<dbReference type="PROSITE" id="PS50093">
    <property type="entry name" value="PKD"/>
    <property type="match status" value="1"/>
</dbReference>
<name>A0A7H0VAE0_9FLAO</name>
<evidence type="ECO:0000256" key="1">
    <source>
        <dbReference type="ARBA" id="ARBA00008721"/>
    </source>
</evidence>
<dbReference type="NCBIfam" id="TIGR04183">
    <property type="entry name" value="Por_Secre_tail"/>
    <property type="match status" value="1"/>
</dbReference>
<dbReference type="Gene3D" id="2.60.120.260">
    <property type="entry name" value="Galactose-binding domain-like"/>
    <property type="match status" value="1"/>
</dbReference>
<dbReference type="InterPro" id="IPR022409">
    <property type="entry name" value="PKD/Chitinase_dom"/>
</dbReference>
<gene>
    <name evidence="11" type="ORF">H4K34_09870</name>
</gene>
<evidence type="ECO:0000256" key="3">
    <source>
        <dbReference type="ARBA" id="ARBA00022723"/>
    </source>
</evidence>
<dbReference type="CDD" id="cd04275">
    <property type="entry name" value="ZnMc_pappalysin_like"/>
    <property type="match status" value="1"/>
</dbReference>
<keyword evidence="3" id="KW-0479">Metal-binding</keyword>
<keyword evidence="8" id="KW-1015">Disulfide bond</keyword>
<evidence type="ECO:0000259" key="10">
    <source>
        <dbReference type="PROSITE" id="PS50093"/>
    </source>
</evidence>
<dbReference type="Pfam" id="PF18911">
    <property type="entry name" value="PKD_4"/>
    <property type="match status" value="1"/>
</dbReference>
<dbReference type="EMBL" id="CP060139">
    <property type="protein sequence ID" value="QNR22688.1"/>
    <property type="molecule type" value="Genomic_DNA"/>
</dbReference>
<dbReference type="GO" id="GO:0008237">
    <property type="term" value="F:metallopeptidase activity"/>
    <property type="evidence" value="ECO:0007669"/>
    <property type="project" value="UniProtKB-KW"/>
</dbReference>
<dbReference type="PANTHER" id="PTHR47466">
    <property type="match status" value="1"/>
</dbReference>
<keyword evidence="6" id="KW-0862">Zinc</keyword>
<evidence type="ECO:0000313" key="12">
    <source>
        <dbReference type="Proteomes" id="UP000516305"/>
    </source>
</evidence>
<feature type="domain" description="PKD" evidence="10">
    <location>
        <begin position="386"/>
        <end position="449"/>
    </location>
</feature>
<proteinExistence type="inferred from homology"/>
<dbReference type="AlphaFoldDB" id="A0A7H0VAE0"/>
<evidence type="ECO:0000256" key="7">
    <source>
        <dbReference type="ARBA" id="ARBA00023049"/>
    </source>
</evidence>
<evidence type="ECO:0000256" key="6">
    <source>
        <dbReference type="ARBA" id="ARBA00022833"/>
    </source>
</evidence>
<dbReference type="PANTHER" id="PTHR47466:SF1">
    <property type="entry name" value="METALLOPROTEASE MEP1 (AFU_ORTHOLOGUE AFUA_1G07730)-RELATED"/>
    <property type="match status" value="1"/>
</dbReference>
<dbReference type="SUPFAM" id="SSF55486">
    <property type="entry name" value="Metalloproteases ('zincins'), catalytic domain"/>
    <property type="match status" value="1"/>
</dbReference>
<organism evidence="11 12">
    <name type="scientific">Croceimicrobium hydrocarbonivorans</name>
    <dbReference type="NCBI Taxonomy" id="2761580"/>
    <lineage>
        <taxon>Bacteria</taxon>
        <taxon>Pseudomonadati</taxon>
        <taxon>Bacteroidota</taxon>
        <taxon>Flavobacteriia</taxon>
        <taxon>Flavobacteriales</taxon>
        <taxon>Owenweeksiaceae</taxon>
        <taxon>Croceimicrobium</taxon>
    </lineage>
</organism>
<dbReference type="RefSeq" id="WP_210757255.1">
    <property type="nucleotide sequence ID" value="NZ_CP060139.1"/>
</dbReference>
<keyword evidence="12" id="KW-1185">Reference proteome</keyword>
<evidence type="ECO:0000256" key="9">
    <source>
        <dbReference type="SAM" id="SignalP"/>
    </source>
</evidence>
<dbReference type="InterPro" id="IPR026444">
    <property type="entry name" value="Secre_tail"/>
</dbReference>
<dbReference type="Gene3D" id="2.60.40.10">
    <property type="entry name" value="Immunoglobulins"/>
    <property type="match status" value="1"/>
</dbReference>
<dbReference type="InterPro" id="IPR013783">
    <property type="entry name" value="Ig-like_fold"/>
</dbReference>
<evidence type="ECO:0000256" key="8">
    <source>
        <dbReference type="ARBA" id="ARBA00023157"/>
    </source>
</evidence>
<dbReference type="Proteomes" id="UP000516305">
    <property type="component" value="Chromosome"/>
</dbReference>
<dbReference type="Pfam" id="PF05572">
    <property type="entry name" value="Peptidase_M43"/>
    <property type="match status" value="1"/>
</dbReference>